<accession>A0ABW0ZL30</accession>
<evidence type="ECO:0008006" key="5">
    <source>
        <dbReference type="Google" id="ProtNLM"/>
    </source>
</evidence>
<organism evidence="3 4">
    <name type="scientific">Nocardioides vastitatis</name>
    <dbReference type="NCBI Taxonomy" id="2568655"/>
    <lineage>
        <taxon>Bacteria</taxon>
        <taxon>Bacillati</taxon>
        <taxon>Actinomycetota</taxon>
        <taxon>Actinomycetes</taxon>
        <taxon>Propionibacteriales</taxon>
        <taxon>Nocardioidaceae</taxon>
        <taxon>Nocardioides</taxon>
    </lineage>
</organism>
<feature type="chain" id="PRO_5045220878" description="DUF3558 domain-containing protein" evidence="2">
    <location>
        <begin position="23"/>
        <end position="215"/>
    </location>
</feature>
<dbReference type="PROSITE" id="PS51257">
    <property type="entry name" value="PROKAR_LIPOPROTEIN"/>
    <property type="match status" value="1"/>
</dbReference>
<protein>
    <recommendedName>
        <fullName evidence="5">DUF3558 domain-containing protein</fullName>
    </recommendedName>
</protein>
<dbReference type="Proteomes" id="UP001596072">
    <property type="component" value="Unassembled WGS sequence"/>
</dbReference>
<dbReference type="RefSeq" id="WP_168798433.1">
    <property type="nucleotide sequence ID" value="NZ_JBHSNS010000008.1"/>
</dbReference>
<feature type="region of interest" description="Disordered" evidence="1">
    <location>
        <begin position="24"/>
        <end position="70"/>
    </location>
</feature>
<evidence type="ECO:0000313" key="4">
    <source>
        <dbReference type="Proteomes" id="UP001596072"/>
    </source>
</evidence>
<keyword evidence="2" id="KW-0732">Signal</keyword>
<feature type="signal peptide" evidence="2">
    <location>
        <begin position="1"/>
        <end position="22"/>
    </location>
</feature>
<gene>
    <name evidence="3" type="ORF">ACFPQB_15255</name>
</gene>
<evidence type="ECO:0000256" key="1">
    <source>
        <dbReference type="SAM" id="MobiDB-lite"/>
    </source>
</evidence>
<evidence type="ECO:0000256" key="2">
    <source>
        <dbReference type="SAM" id="SignalP"/>
    </source>
</evidence>
<sequence length="215" mass="22371">MRTRRMWPVAVLLLAPALAACGDDTDDGSEDTTTSAAPTQATTTASSDATTDAASEAIEDPTTSAAPADLPSACDLVGEADVAEAFGVTVVQDGAGRGTTTENNVEWSSDTCTFAAQGLVEIRVKLTGPDDFKDGTFLCPRPLEIAAIVEPVDDIVGAEEGWWKVSDSPPLEALMRACSAAANIDIDIEYEGEYEGDPRNQSVALMEKALANLAG</sequence>
<keyword evidence="4" id="KW-1185">Reference proteome</keyword>
<reference evidence="4" key="1">
    <citation type="journal article" date="2019" name="Int. J. Syst. Evol. Microbiol.">
        <title>The Global Catalogue of Microorganisms (GCM) 10K type strain sequencing project: providing services to taxonomists for standard genome sequencing and annotation.</title>
        <authorList>
            <consortium name="The Broad Institute Genomics Platform"/>
            <consortium name="The Broad Institute Genome Sequencing Center for Infectious Disease"/>
            <person name="Wu L."/>
            <person name="Ma J."/>
        </authorList>
    </citation>
    <scope>NUCLEOTIDE SEQUENCE [LARGE SCALE GENOMIC DNA]</scope>
    <source>
        <strain evidence="4">YIM 94188</strain>
    </source>
</reference>
<dbReference type="EMBL" id="JBHSNS010000008">
    <property type="protein sequence ID" value="MFC5730279.1"/>
    <property type="molecule type" value="Genomic_DNA"/>
</dbReference>
<name>A0ABW0ZL30_9ACTN</name>
<comment type="caution">
    <text evidence="3">The sequence shown here is derived from an EMBL/GenBank/DDBJ whole genome shotgun (WGS) entry which is preliminary data.</text>
</comment>
<proteinExistence type="predicted"/>
<feature type="compositionally biased region" description="Low complexity" evidence="1">
    <location>
        <begin position="31"/>
        <end position="55"/>
    </location>
</feature>
<evidence type="ECO:0000313" key="3">
    <source>
        <dbReference type="EMBL" id="MFC5730279.1"/>
    </source>
</evidence>